<dbReference type="InterPro" id="IPR009888">
    <property type="entry name" value="CdiI_Proteobact"/>
</dbReference>
<evidence type="ECO:0000313" key="1">
    <source>
        <dbReference type="EMBL" id="ALI01327.1"/>
    </source>
</evidence>
<dbReference type="Pfam" id="PF07262">
    <property type="entry name" value="CdiI"/>
    <property type="match status" value="1"/>
</dbReference>
<evidence type="ECO:0000313" key="2">
    <source>
        <dbReference type="Proteomes" id="UP000066487"/>
    </source>
</evidence>
<dbReference type="RefSeq" id="WP_054594727.1">
    <property type="nucleotide sequence ID" value="NZ_CP012830.1"/>
</dbReference>
<reference evidence="2" key="1">
    <citation type="submission" date="2015-09" db="EMBL/GenBank/DDBJ databases">
        <title>Whole genome sequence of Pseudomonas fluorescens FW300-N2E3.</title>
        <authorList>
            <person name="Ray J."/>
            <person name="Melnyk R."/>
            <person name="Deutschbauer A."/>
        </authorList>
    </citation>
    <scope>NUCLEOTIDE SEQUENCE [LARGE SCALE GENOMIC DNA]</scope>
    <source>
        <strain evidence="2">FW300-N2E3</strain>
    </source>
</reference>
<protein>
    <recommendedName>
        <fullName evidence="3">DUF1436 family protein</fullName>
    </recommendedName>
</protein>
<sequence length="161" mass="18290">MQKHDAIIFECNDNYYIIQRSKQAPDAAISASENVALTKKLNRATTDEEIGSAVIEAINNYGKIAPEFSPWQLKELRAQLCKWTESKTYPALMRNSRLISVEKDFQHESVSVIPFDNFNINAWETLLEAKAITLPMTPTNTEVGEAVRKAFEIATYHPQKK</sequence>
<dbReference type="EMBL" id="CP012830">
    <property type="protein sequence ID" value="ALI01327.1"/>
    <property type="molecule type" value="Genomic_DNA"/>
</dbReference>
<accession>A0A0N9WHA8</accession>
<dbReference type="SUPFAM" id="SSF160207">
    <property type="entry name" value="NMB0488-like"/>
    <property type="match status" value="1"/>
</dbReference>
<dbReference type="OrthoDB" id="6637626at2"/>
<dbReference type="Proteomes" id="UP000066487">
    <property type="component" value="Chromosome"/>
</dbReference>
<reference evidence="1 2" key="2">
    <citation type="journal article" date="2018" name="Nature">
        <title>Mutant phenotypes for thousands of bacterial genes of unknown function.</title>
        <authorList>
            <person name="Price M.N."/>
            <person name="Wetmore K.M."/>
            <person name="Waters R.J."/>
            <person name="Callaghan M."/>
            <person name="Ray J."/>
            <person name="Liu H."/>
            <person name="Kuehl J.V."/>
            <person name="Melnyk R.A."/>
            <person name="Lamson J.S."/>
            <person name="Suh Y."/>
            <person name="Carlson H.K."/>
            <person name="Esquivel Z."/>
            <person name="Sadeeshkumar H."/>
            <person name="Chakraborty R."/>
            <person name="Zane G.M."/>
            <person name="Rubin B.E."/>
            <person name="Wall J.D."/>
            <person name="Visel A."/>
            <person name="Bristow J."/>
            <person name="Blow M.J."/>
            <person name="Arkin A.P."/>
            <person name="Deutschbauer A.M."/>
        </authorList>
    </citation>
    <scope>NUCLEOTIDE SEQUENCE [LARGE SCALE GENOMIC DNA]</scope>
    <source>
        <strain evidence="1 2">FW300-N2E3</strain>
    </source>
</reference>
<name>A0A0N9WHA8_PSEFL</name>
<dbReference type="AlphaFoldDB" id="A0A0N9WHA8"/>
<dbReference type="Gene3D" id="3.40.1590.10">
    <property type="entry name" value="NMB0488-like"/>
    <property type="match status" value="1"/>
</dbReference>
<proteinExistence type="predicted"/>
<dbReference type="InterPro" id="IPR037891">
    <property type="entry name" value="Cdil-like_sf"/>
</dbReference>
<organism evidence="1 2">
    <name type="scientific">Pseudomonas fluorescens</name>
    <dbReference type="NCBI Taxonomy" id="294"/>
    <lineage>
        <taxon>Bacteria</taxon>
        <taxon>Pseudomonadati</taxon>
        <taxon>Pseudomonadota</taxon>
        <taxon>Gammaproteobacteria</taxon>
        <taxon>Pseudomonadales</taxon>
        <taxon>Pseudomonadaceae</taxon>
        <taxon>Pseudomonas</taxon>
    </lineage>
</organism>
<gene>
    <name evidence="1" type="ORF">AO353_09700</name>
</gene>
<evidence type="ECO:0008006" key="3">
    <source>
        <dbReference type="Google" id="ProtNLM"/>
    </source>
</evidence>